<dbReference type="RefSeq" id="WP_042980749.1">
    <property type="nucleotide sequence ID" value="NZ_JMQC01000008.1"/>
</dbReference>
<accession>A0A090ZK18</accession>
<keyword evidence="5" id="KW-1185">Reference proteome</keyword>
<feature type="transmembrane region" description="Helical" evidence="1">
    <location>
        <begin position="82"/>
        <end position="105"/>
    </location>
</feature>
<dbReference type="PATRIC" id="fig|1405.8.peg.2209"/>
<dbReference type="AlphaFoldDB" id="A0A090ZK18"/>
<evidence type="ECO:0000313" key="3">
    <source>
        <dbReference type="EMBL" id="RFT66877.1"/>
    </source>
</evidence>
<evidence type="ECO:0000256" key="1">
    <source>
        <dbReference type="SAM" id="Phobius"/>
    </source>
</evidence>
<keyword evidence="1" id="KW-0472">Membrane</keyword>
<dbReference type="Proteomes" id="UP000029389">
    <property type="component" value="Unassembled WGS sequence"/>
</dbReference>
<feature type="transmembrane region" description="Helical" evidence="1">
    <location>
        <begin position="117"/>
        <end position="140"/>
    </location>
</feature>
<name>A0A090ZK18_9BACI</name>
<evidence type="ECO:0000313" key="4">
    <source>
        <dbReference type="Proteomes" id="UP000029389"/>
    </source>
</evidence>
<evidence type="ECO:0000313" key="2">
    <source>
        <dbReference type="EMBL" id="KFN04536.1"/>
    </source>
</evidence>
<feature type="transmembrane region" description="Helical" evidence="1">
    <location>
        <begin position="208"/>
        <end position="227"/>
    </location>
</feature>
<feature type="transmembrane region" description="Helical" evidence="1">
    <location>
        <begin position="42"/>
        <end position="61"/>
    </location>
</feature>
<reference evidence="3 5" key="2">
    <citation type="submission" date="2018-08" db="EMBL/GenBank/DDBJ databases">
        <title>Bacillus clarus sp. nov. strain PS00077A.</title>
        <authorList>
            <person name="Mendez Acevedo M."/>
            <person name="Carroll L."/>
            <person name="Mukherjee M."/>
            <person name="Wiedmann M."/>
            <person name="Kovac J."/>
        </authorList>
    </citation>
    <scope>NUCLEOTIDE SEQUENCE [LARGE SCALE GENOMIC DNA]</scope>
    <source>
        <strain evidence="3 5">PS00077A</strain>
    </source>
</reference>
<gene>
    <name evidence="3" type="ORF">D0U04_11885</name>
    <name evidence="2" type="ORF">DJ93_2029</name>
</gene>
<dbReference type="Proteomes" id="UP000264294">
    <property type="component" value="Unassembled WGS sequence"/>
</dbReference>
<keyword evidence="1" id="KW-0812">Transmembrane</keyword>
<feature type="transmembrane region" description="Helical" evidence="1">
    <location>
        <begin position="185"/>
        <end position="202"/>
    </location>
</feature>
<dbReference type="EMBL" id="QVOD01000011">
    <property type="protein sequence ID" value="RFT66877.1"/>
    <property type="molecule type" value="Genomic_DNA"/>
</dbReference>
<evidence type="ECO:0000313" key="5">
    <source>
        <dbReference type="Proteomes" id="UP000264294"/>
    </source>
</evidence>
<comment type="caution">
    <text evidence="2">The sequence shown here is derived from an EMBL/GenBank/DDBJ whole genome shotgun (WGS) entry which is preliminary data.</text>
</comment>
<organism evidence="2 4">
    <name type="scientific">Bacillus clarus</name>
    <dbReference type="NCBI Taxonomy" id="2338372"/>
    <lineage>
        <taxon>Bacteria</taxon>
        <taxon>Bacillati</taxon>
        <taxon>Bacillota</taxon>
        <taxon>Bacilli</taxon>
        <taxon>Bacillales</taxon>
        <taxon>Bacillaceae</taxon>
        <taxon>Bacillus</taxon>
        <taxon>Bacillus cereus group</taxon>
    </lineage>
</organism>
<keyword evidence="1" id="KW-1133">Transmembrane helix</keyword>
<protein>
    <submittedName>
        <fullName evidence="3">DUF3169 family protein</fullName>
    </submittedName>
</protein>
<sequence length="235" mass="27498">MESKFKKPFYNFGKFLLSMVGGFFASYIALDLFSEGSRKLPPYILMGTFTIFGIIMIYYAWKNTRMLAKLRDEEESVQGRKLGIILMYLRVGDIVTQSWFVYTIIVCSRVFIKGEDFSLALWNMVASIICLLIVVIIGIVMKNRYNKLYPNQEVTYMESMEMWTKNADEGLEHIVHEAGYKTYQFMNRVLAFVWLATVIYTAANDMNFLLIGLVSLIWILHIGKFMYEMHKKMIY</sequence>
<proteinExistence type="predicted"/>
<feature type="transmembrane region" description="Helical" evidence="1">
    <location>
        <begin position="12"/>
        <end position="30"/>
    </location>
</feature>
<dbReference type="EMBL" id="JMQC01000008">
    <property type="protein sequence ID" value="KFN04536.1"/>
    <property type="molecule type" value="Genomic_DNA"/>
</dbReference>
<reference evidence="2 4" key="1">
    <citation type="submission" date="2014-04" db="EMBL/GenBank/DDBJ databases">
        <authorList>
            <person name="Bishop-Lilly K.A."/>
            <person name="Broomall S.M."/>
            <person name="Chain P.S."/>
            <person name="Chertkov O."/>
            <person name="Coyne S.R."/>
            <person name="Daligault H.E."/>
            <person name="Davenport K.W."/>
            <person name="Erkkila T."/>
            <person name="Frey K.G."/>
            <person name="Gibbons H.S."/>
            <person name="Gu W."/>
            <person name="Jaissle J."/>
            <person name="Johnson S.L."/>
            <person name="Koroleva G.I."/>
            <person name="Ladner J.T."/>
            <person name="Lo C.-C."/>
            <person name="Minogue T.D."/>
            <person name="Munk C."/>
            <person name="Palacios G.F."/>
            <person name="Redden C.L."/>
            <person name="Rosenzweig C.N."/>
            <person name="Scholz M.B."/>
            <person name="Teshima H."/>
            <person name="Xu Y."/>
        </authorList>
    </citation>
    <scope>NUCLEOTIDE SEQUENCE [LARGE SCALE GENOMIC DNA]</scope>
    <source>
        <strain evidence="2 4">BHP</strain>
    </source>
</reference>